<feature type="transmembrane region" description="Helical" evidence="7">
    <location>
        <begin position="77"/>
        <end position="101"/>
    </location>
</feature>
<feature type="transmembrane region" description="Helical" evidence="7">
    <location>
        <begin position="330"/>
        <end position="351"/>
    </location>
</feature>
<dbReference type="GO" id="GO:0022857">
    <property type="term" value="F:transmembrane transporter activity"/>
    <property type="evidence" value="ECO:0007669"/>
    <property type="project" value="InterPro"/>
</dbReference>
<feature type="domain" description="Major facilitator superfamily (MFS) profile" evidence="8">
    <location>
        <begin position="37"/>
        <end position="447"/>
    </location>
</feature>
<dbReference type="GO" id="GO:0005886">
    <property type="term" value="C:plasma membrane"/>
    <property type="evidence" value="ECO:0007669"/>
    <property type="project" value="UniProtKB-SubCell"/>
</dbReference>
<dbReference type="PROSITE" id="PS50850">
    <property type="entry name" value="MFS"/>
    <property type="match status" value="1"/>
</dbReference>
<dbReference type="InterPro" id="IPR036259">
    <property type="entry name" value="MFS_trans_sf"/>
</dbReference>
<evidence type="ECO:0000256" key="7">
    <source>
        <dbReference type="SAM" id="Phobius"/>
    </source>
</evidence>
<feature type="transmembrane region" description="Helical" evidence="7">
    <location>
        <begin position="175"/>
        <end position="200"/>
    </location>
</feature>
<dbReference type="Proteomes" id="UP000561459">
    <property type="component" value="Unassembled WGS sequence"/>
</dbReference>
<evidence type="ECO:0000313" key="10">
    <source>
        <dbReference type="Proteomes" id="UP000561459"/>
    </source>
</evidence>
<evidence type="ECO:0000256" key="3">
    <source>
        <dbReference type="ARBA" id="ARBA00022475"/>
    </source>
</evidence>
<dbReference type="SUPFAM" id="SSF103473">
    <property type="entry name" value="MFS general substrate transporter"/>
    <property type="match status" value="1"/>
</dbReference>
<reference evidence="9 10" key="1">
    <citation type="submission" date="2020-08" db="EMBL/GenBank/DDBJ databases">
        <title>Genomic Encyclopedia of Type Strains, Phase IV (KMG-IV): sequencing the most valuable type-strain genomes for metagenomic binning, comparative biology and taxonomic classification.</title>
        <authorList>
            <person name="Goeker M."/>
        </authorList>
    </citation>
    <scope>NUCLEOTIDE SEQUENCE [LARGE SCALE GENOMIC DNA]</scope>
    <source>
        <strain evidence="9 10">DSM 27568</strain>
    </source>
</reference>
<proteinExistence type="predicted"/>
<feature type="transmembrane region" description="Helical" evidence="7">
    <location>
        <begin position="390"/>
        <end position="414"/>
    </location>
</feature>
<evidence type="ECO:0000313" key="9">
    <source>
        <dbReference type="EMBL" id="MBB3939395.1"/>
    </source>
</evidence>
<comment type="caution">
    <text evidence="9">The sequence shown here is derived from an EMBL/GenBank/DDBJ whole genome shotgun (WGS) entry which is preliminary data.</text>
</comment>
<dbReference type="PANTHER" id="PTHR43045:SF2">
    <property type="entry name" value="INNER MEMBRANE METABOLITE TRANSPORT PROTEIN YHJE"/>
    <property type="match status" value="1"/>
</dbReference>
<dbReference type="InterPro" id="IPR005829">
    <property type="entry name" value="Sugar_transporter_CS"/>
</dbReference>
<feature type="transmembrane region" description="Helical" evidence="7">
    <location>
        <begin position="300"/>
        <end position="321"/>
    </location>
</feature>
<keyword evidence="6 7" id="KW-0472">Membrane</keyword>
<evidence type="ECO:0000256" key="6">
    <source>
        <dbReference type="ARBA" id="ARBA00023136"/>
    </source>
</evidence>
<dbReference type="Gene3D" id="1.20.1250.20">
    <property type="entry name" value="MFS general substrate transporter like domains"/>
    <property type="match status" value="2"/>
</dbReference>
<evidence type="ECO:0000256" key="1">
    <source>
        <dbReference type="ARBA" id="ARBA00004651"/>
    </source>
</evidence>
<comment type="subcellular location">
    <subcellularLocation>
        <location evidence="1">Cell membrane</location>
        <topology evidence="1">Multi-pass membrane protein</topology>
    </subcellularLocation>
</comment>
<dbReference type="PANTHER" id="PTHR43045">
    <property type="entry name" value="SHIKIMATE TRANSPORTER"/>
    <property type="match status" value="1"/>
</dbReference>
<dbReference type="PROSITE" id="PS00216">
    <property type="entry name" value="SUGAR_TRANSPORT_1"/>
    <property type="match status" value="1"/>
</dbReference>
<keyword evidence="5 7" id="KW-1133">Transmembrane helix</keyword>
<dbReference type="InterPro" id="IPR020846">
    <property type="entry name" value="MFS_dom"/>
</dbReference>
<accession>A0A7W6BZM1</accession>
<feature type="transmembrane region" description="Helical" evidence="7">
    <location>
        <begin position="52"/>
        <end position="71"/>
    </location>
</feature>
<keyword evidence="3" id="KW-1003">Cell membrane</keyword>
<keyword evidence="4 7" id="KW-0812">Transmembrane</keyword>
<name>A0A7W6BZM1_9SPHN</name>
<evidence type="ECO:0000256" key="5">
    <source>
        <dbReference type="ARBA" id="ARBA00022989"/>
    </source>
</evidence>
<keyword evidence="10" id="KW-1185">Reference proteome</keyword>
<dbReference type="EMBL" id="JACIDY010000002">
    <property type="protein sequence ID" value="MBB3939395.1"/>
    <property type="molecule type" value="Genomic_DNA"/>
</dbReference>
<keyword evidence="2" id="KW-0813">Transport</keyword>
<protein>
    <submittedName>
        <fullName evidence="9">MFS family permease</fullName>
    </submittedName>
</protein>
<feature type="transmembrane region" description="Helical" evidence="7">
    <location>
        <begin position="113"/>
        <end position="131"/>
    </location>
</feature>
<dbReference type="AlphaFoldDB" id="A0A7W6BZM1"/>
<evidence type="ECO:0000256" key="2">
    <source>
        <dbReference type="ARBA" id="ARBA00022448"/>
    </source>
</evidence>
<feature type="transmembrane region" description="Helical" evidence="7">
    <location>
        <begin position="212"/>
        <end position="231"/>
    </location>
</feature>
<feature type="transmembrane region" description="Helical" evidence="7">
    <location>
        <begin position="264"/>
        <end position="288"/>
    </location>
</feature>
<feature type="transmembrane region" description="Helical" evidence="7">
    <location>
        <begin position="357"/>
        <end position="378"/>
    </location>
</feature>
<evidence type="ECO:0000259" key="8">
    <source>
        <dbReference type="PROSITE" id="PS50850"/>
    </source>
</evidence>
<dbReference type="Pfam" id="PF07690">
    <property type="entry name" value="MFS_1"/>
    <property type="match status" value="1"/>
</dbReference>
<gene>
    <name evidence="9" type="ORF">GGR39_001035</name>
</gene>
<dbReference type="InterPro" id="IPR011701">
    <property type="entry name" value="MFS"/>
</dbReference>
<dbReference type="RefSeq" id="WP_246388342.1">
    <property type="nucleotide sequence ID" value="NZ_JACIDY010000002.1"/>
</dbReference>
<sequence length="448" mass="48514">MTSTMADTPRSSSLERDAHRLNTRNRVDGHKIRPSDIAVGVIIGRSSEFFDFFVYAIASVLVFPSLLFPYVDRLTGTLYAFAIFALAFIARPIGAMVFLWIDERHGRGVKLTIAIFLLGLSTAAMAFVPSFEQAGQTAAWLLALFRLGQGFAQGGTWDGLPALLNLNAPETHRGWYAMVPQLGAPVGLIVAAGVFAYLLITLEEADFLSWGWRYPFFVAFVINVVALFARLRLISTPEFRKLYESRELQPSPIRDLFGDEWRTIVLGAFAPLASFALFHLVTVFPLSWVTLTGQDSPIRFLMIEIVGGLVGLGAVILSGLIADRIGRRRLLGWSAIGIAIFACAGPLILDIGPGGEWAYMIVGFILLGLSFGQSSGVVNGSFSAKHRYTGAGTTATASWFIGAAFAPLAALFLASRFGPLAVGGYLLSGAACTLLALYLNREWGRKSA</sequence>
<feature type="transmembrane region" description="Helical" evidence="7">
    <location>
        <begin position="420"/>
        <end position="439"/>
    </location>
</feature>
<organism evidence="9 10">
    <name type="scientific">Novosphingobium fluoreni</name>
    <dbReference type="NCBI Taxonomy" id="1391222"/>
    <lineage>
        <taxon>Bacteria</taxon>
        <taxon>Pseudomonadati</taxon>
        <taxon>Pseudomonadota</taxon>
        <taxon>Alphaproteobacteria</taxon>
        <taxon>Sphingomonadales</taxon>
        <taxon>Sphingomonadaceae</taxon>
        <taxon>Novosphingobium</taxon>
    </lineage>
</organism>
<evidence type="ECO:0000256" key="4">
    <source>
        <dbReference type="ARBA" id="ARBA00022692"/>
    </source>
</evidence>